<evidence type="ECO:0000313" key="2">
    <source>
        <dbReference type="Proteomes" id="UP000016927"/>
    </source>
</evidence>
<name>R0MKQ3_NOSB1</name>
<gene>
    <name evidence="1" type="ORF">NBO_14g0003</name>
</gene>
<dbReference type="HOGENOM" id="CLU_2941696_0_0_1"/>
<protein>
    <submittedName>
        <fullName evidence="1">Uncharacterized protein</fullName>
    </submittedName>
</protein>
<dbReference type="EMBL" id="KB908922">
    <property type="protein sequence ID" value="EOB14815.1"/>
    <property type="molecule type" value="Genomic_DNA"/>
</dbReference>
<dbReference type="VEuPathDB" id="MicrosporidiaDB:NBO_14g0003"/>
<proteinExistence type="predicted"/>
<keyword evidence="2" id="KW-1185">Reference proteome</keyword>
<accession>R0MKQ3</accession>
<dbReference type="Proteomes" id="UP000016927">
    <property type="component" value="Unassembled WGS sequence"/>
</dbReference>
<dbReference type="AlphaFoldDB" id="R0MKQ3"/>
<organism evidence="1 2">
    <name type="scientific">Nosema bombycis (strain CQ1 / CVCC 102059)</name>
    <name type="common">Microsporidian parasite</name>
    <name type="synonym">Pebrine of silkworm</name>
    <dbReference type="NCBI Taxonomy" id="578461"/>
    <lineage>
        <taxon>Eukaryota</taxon>
        <taxon>Fungi</taxon>
        <taxon>Fungi incertae sedis</taxon>
        <taxon>Microsporidia</taxon>
        <taxon>Nosematidae</taxon>
        <taxon>Nosema</taxon>
    </lineage>
</organism>
<evidence type="ECO:0000313" key="1">
    <source>
        <dbReference type="EMBL" id="EOB14815.1"/>
    </source>
</evidence>
<sequence length="59" mass="7010">MTHFIMSELSDKLKGLRFMQKNAKNKKEEQEVSFSTFFCKRNTFAYGLSKIKENVDEKK</sequence>
<reference evidence="1 2" key="1">
    <citation type="journal article" date="2013" name="BMC Genomics">
        <title>Comparative genomics of parasitic silkworm microsporidia reveal an association between genome expansion and host adaptation.</title>
        <authorList>
            <person name="Pan G."/>
            <person name="Xu J."/>
            <person name="Li T."/>
            <person name="Xia Q."/>
            <person name="Liu S.L."/>
            <person name="Zhang G."/>
            <person name="Li S."/>
            <person name="Li C."/>
            <person name="Liu H."/>
            <person name="Yang L."/>
            <person name="Liu T."/>
            <person name="Zhang X."/>
            <person name="Wu Z."/>
            <person name="Fan W."/>
            <person name="Dang X."/>
            <person name="Xiang H."/>
            <person name="Tao M."/>
            <person name="Li Y."/>
            <person name="Hu J."/>
            <person name="Li Z."/>
            <person name="Lin L."/>
            <person name="Luo J."/>
            <person name="Geng L."/>
            <person name="Wang L."/>
            <person name="Long M."/>
            <person name="Wan Y."/>
            <person name="He N."/>
            <person name="Zhang Z."/>
            <person name="Lu C."/>
            <person name="Keeling P.J."/>
            <person name="Wang J."/>
            <person name="Xiang Z."/>
            <person name="Zhou Z."/>
        </authorList>
    </citation>
    <scope>NUCLEOTIDE SEQUENCE [LARGE SCALE GENOMIC DNA]</scope>
    <source>
        <strain evidence="2">CQ1 / CVCC 102059</strain>
    </source>
</reference>